<comment type="caution">
    <text evidence="1">The sequence shown here is derived from an EMBL/GenBank/DDBJ whole genome shotgun (WGS) entry which is preliminary data.</text>
</comment>
<evidence type="ECO:0000313" key="1">
    <source>
        <dbReference type="EMBL" id="NVN47933.1"/>
    </source>
</evidence>
<accession>A0ABX2P7K2</accession>
<organism evidence="1 2">
    <name type="scientific">Asaia spathodeae</name>
    <dbReference type="NCBI Taxonomy" id="657016"/>
    <lineage>
        <taxon>Bacteria</taxon>
        <taxon>Pseudomonadati</taxon>
        <taxon>Pseudomonadota</taxon>
        <taxon>Alphaproteobacteria</taxon>
        <taxon>Acetobacterales</taxon>
        <taxon>Acetobacteraceae</taxon>
        <taxon>Asaia</taxon>
    </lineage>
</organism>
<keyword evidence="2" id="KW-1185">Reference proteome</keyword>
<dbReference type="Proteomes" id="UP001516351">
    <property type="component" value="Unassembled WGS sequence"/>
</dbReference>
<evidence type="ECO:0000313" key="2">
    <source>
        <dbReference type="Proteomes" id="UP001516351"/>
    </source>
</evidence>
<name>A0ABX2P7K2_9PROT</name>
<dbReference type="RefSeq" id="WP_267312267.1">
    <property type="nucleotide sequence ID" value="NZ_JABXXV010000009.1"/>
</dbReference>
<dbReference type="EMBL" id="JABXXV010000009">
    <property type="protein sequence ID" value="NVN47933.1"/>
    <property type="molecule type" value="Genomic_DNA"/>
</dbReference>
<proteinExistence type="predicted"/>
<dbReference type="InterPro" id="IPR010877">
    <property type="entry name" value="Phage_Mu_Gp46"/>
</dbReference>
<sequence length="166" mass="17912">MDIGIKWDVRAACGEWSIASGDLALDNPLHSAIIISLFTDRVLPKQPDSLDAAIGIVAMKGSTGSVEADLGGWWGDALEDEPIGSRLRQLRHAIKVGDTAIPAEAQAMCREALQWLIADGIAEDVSVSARWSAVNAAAMEFEVTVRRPSISSSETFLFSWAWKGLF</sequence>
<dbReference type="Pfam" id="PF07409">
    <property type="entry name" value="GP46"/>
    <property type="match status" value="1"/>
</dbReference>
<protein>
    <submittedName>
        <fullName evidence="1">Phage GP46 family protein</fullName>
    </submittedName>
</protein>
<reference evidence="1 2" key="1">
    <citation type="submission" date="2020-06" db="EMBL/GenBank/DDBJ databases">
        <title>Synonyms of Asaia species.</title>
        <authorList>
            <person name="Sombolestani A."/>
        </authorList>
    </citation>
    <scope>NUCLEOTIDE SEQUENCE [LARGE SCALE GENOMIC DNA]</scope>
    <source>
        <strain evidence="1 2">LMG 27047</strain>
    </source>
</reference>
<gene>
    <name evidence="1" type="ORF">HW542_14115</name>
</gene>